<feature type="signal peptide" evidence="1">
    <location>
        <begin position="1"/>
        <end position="26"/>
    </location>
</feature>
<dbReference type="Proteomes" id="UP000254400">
    <property type="component" value="Unassembled WGS sequence"/>
</dbReference>
<sequence>MKKSIIALAAGTVLLGALSVPSLSFAEPVPTSANISSESPYTPPQGNKKWVSGIRGATVKEDMKSTVPTQKFYMTGGFGGNISLYKWQQKGNNKVCPLYQGYIYKMFR</sequence>
<accession>A0A378XYF5</accession>
<dbReference type="AlphaFoldDB" id="A0A378XYF5"/>
<organism evidence="2 3">
    <name type="scientific">Paenibacillus polymyxa</name>
    <name type="common">Bacillus polymyxa</name>
    <dbReference type="NCBI Taxonomy" id="1406"/>
    <lineage>
        <taxon>Bacteria</taxon>
        <taxon>Bacillati</taxon>
        <taxon>Bacillota</taxon>
        <taxon>Bacilli</taxon>
        <taxon>Bacillales</taxon>
        <taxon>Paenibacillaceae</taxon>
        <taxon>Paenibacillus</taxon>
    </lineage>
</organism>
<reference evidence="2 3" key="1">
    <citation type="submission" date="2018-06" db="EMBL/GenBank/DDBJ databases">
        <authorList>
            <consortium name="Pathogen Informatics"/>
            <person name="Doyle S."/>
        </authorList>
    </citation>
    <scope>NUCLEOTIDE SEQUENCE [LARGE SCALE GENOMIC DNA]</scope>
    <source>
        <strain evidence="2 3">NCTC10343</strain>
    </source>
</reference>
<evidence type="ECO:0000256" key="1">
    <source>
        <dbReference type="SAM" id="SignalP"/>
    </source>
</evidence>
<proteinExistence type="predicted"/>
<dbReference type="RefSeq" id="WP_019687454.1">
    <property type="nucleotide sequence ID" value="NZ_CP036496.1"/>
</dbReference>
<keyword evidence="1" id="KW-0732">Signal</keyword>
<dbReference type="EMBL" id="UGSC01000001">
    <property type="protein sequence ID" value="SUA70026.1"/>
    <property type="molecule type" value="Genomic_DNA"/>
</dbReference>
<feature type="chain" id="PRO_5016565363" evidence="1">
    <location>
        <begin position="27"/>
        <end position="108"/>
    </location>
</feature>
<gene>
    <name evidence="2" type="ORF">NCTC10343_02895</name>
</gene>
<evidence type="ECO:0000313" key="2">
    <source>
        <dbReference type="EMBL" id="SUA70026.1"/>
    </source>
</evidence>
<protein>
    <submittedName>
        <fullName evidence="2">Uncharacterized protein</fullName>
    </submittedName>
</protein>
<dbReference type="GeneID" id="93346270"/>
<name>A0A378XYF5_PAEPO</name>
<evidence type="ECO:0000313" key="3">
    <source>
        <dbReference type="Proteomes" id="UP000254400"/>
    </source>
</evidence>